<name>K9WDS0_9CYAN</name>
<sequence>MEQDYSERYSEPYSDSYRAPRSETEILIERLDKLTMTLEKQHENHDRLMSLLERQMTVIERLLLR</sequence>
<dbReference type="EMBL" id="CP003630">
    <property type="protein sequence ID" value="AFZ17657.1"/>
    <property type="molecule type" value="Genomic_DNA"/>
</dbReference>
<accession>K9WDS0</accession>
<evidence type="ECO:0000313" key="1">
    <source>
        <dbReference type="EMBL" id="AFZ17657.1"/>
    </source>
</evidence>
<organism evidence="1 2">
    <name type="scientific">Allocoleopsis franciscana PCC 7113</name>
    <dbReference type="NCBI Taxonomy" id="1173027"/>
    <lineage>
        <taxon>Bacteria</taxon>
        <taxon>Bacillati</taxon>
        <taxon>Cyanobacteriota</taxon>
        <taxon>Cyanophyceae</taxon>
        <taxon>Coleofasciculales</taxon>
        <taxon>Coleofasciculaceae</taxon>
        <taxon>Allocoleopsis</taxon>
        <taxon>Allocoleopsis franciscana</taxon>
    </lineage>
</organism>
<dbReference type="RefSeq" id="WP_015181809.1">
    <property type="nucleotide sequence ID" value="NC_019738.1"/>
</dbReference>
<gene>
    <name evidence="1" type="ORF">Mic7113_1799</name>
</gene>
<dbReference type="KEGG" id="mic:Mic7113_1799"/>
<keyword evidence="2" id="KW-1185">Reference proteome</keyword>
<reference evidence="1 2" key="1">
    <citation type="submission" date="2012-06" db="EMBL/GenBank/DDBJ databases">
        <title>Finished chromosome of genome of Microcoleus sp. PCC 7113.</title>
        <authorList>
            <consortium name="US DOE Joint Genome Institute"/>
            <person name="Gugger M."/>
            <person name="Coursin T."/>
            <person name="Rippka R."/>
            <person name="Tandeau De Marsac N."/>
            <person name="Huntemann M."/>
            <person name="Wei C.-L."/>
            <person name="Han J."/>
            <person name="Detter J.C."/>
            <person name="Han C."/>
            <person name="Tapia R."/>
            <person name="Chen A."/>
            <person name="Kyrpides N."/>
            <person name="Mavromatis K."/>
            <person name="Markowitz V."/>
            <person name="Szeto E."/>
            <person name="Ivanova N."/>
            <person name="Pagani I."/>
            <person name="Pati A."/>
            <person name="Goodwin L."/>
            <person name="Nordberg H.P."/>
            <person name="Cantor M.N."/>
            <person name="Hua S.X."/>
            <person name="Woyke T."/>
            <person name="Kerfeld C.A."/>
        </authorList>
    </citation>
    <scope>NUCLEOTIDE SEQUENCE [LARGE SCALE GENOMIC DNA]</scope>
    <source>
        <strain evidence="1 2">PCC 7113</strain>
    </source>
</reference>
<evidence type="ECO:0000313" key="2">
    <source>
        <dbReference type="Proteomes" id="UP000010471"/>
    </source>
</evidence>
<protein>
    <submittedName>
        <fullName evidence="1">Uncharacterized protein</fullName>
    </submittedName>
</protein>
<dbReference type="AlphaFoldDB" id="K9WDS0"/>
<dbReference type="Proteomes" id="UP000010471">
    <property type="component" value="Chromosome"/>
</dbReference>
<proteinExistence type="predicted"/>
<dbReference type="HOGENOM" id="CLU_2844990_0_0_3"/>